<organism evidence="3 4">
    <name type="scientific">Cystoisospora suis</name>
    <dbReference type="NCBI Taxonomy" id="483139"/>
    <lineage>
        <taxon>Eukaryota</taxon>
        <taxon>Sar</taxon>
        <taxon>Alveolata</taxon>
        <taxon>Apicomplexa</taxon>
        <taxon>Conoidasida</taxon>
        <taxon>Coccidia</taxon>
        <taxon>Eucoccidiorida</taxon>
        <taxon>Eimeriorina</taxon>
        <taxon>Sarcocystidae</taxon>
        <taxon>Cystoisospora</taxon>
    </lineage>
</organism>
<evidence type="ECO:0000256" key="1">
    <source>
        <dbReference type="SAM" id="MobiDB-lite"/>
    </source>
</evidence>
<dbReference type="AlphaFoldDB" id="A0A2C6KQP0"/>
<keyword evidence="2" id="KW-0812">Transmembrane</keyword>
<dbReference type="VEuPathDB" id="ToxoDB:CSUI_007367"/>
<sequence length="107" mass="12797">MDGSICLFTGVNDEQCRVKKVYQNTRVIDIRQNISSKRKRGGVYEGLRMACVSSSFSDHRMQMLLLLLFFFFDVPSVFSLLEMKDRRERRERRSTQDRRNRRRKVSL</sequence>
<dbReference type="Proteomes" id="UP000221165">
    <property type="component" value="Unassembled WGS sequence"/>
</dbReference>
<feature type="compositionally biased region" description="Basic and acidic residues" evidence="1">
    <location>
        <begin position="86"/>
        <end position="98"/>
    </location>
</feature>
<dbReference type="RefSeq" id="XP_067920510.1">
    <property type="nucleotide sequence ID" value="XM_068067513.1"/>
</dbReference>
<feature type="transmembrane region" description="Helical" evidence="2">
    <location>
        <begin position="63"/>
        <end position="83"/>
    </location>
</feature>
<gene>
    <name evidence="3" type="ORF">CSUI_007367</name>
</gene>
<proteinExistence type="predicted"/>
<dbReference type="EMBL" id="MIGC01003874">
    <property type="protein sequence ID" value="PHJ18805.1"/>
    <property type="molecule type" value="Genomic_DNA"/>
</dbReference>
<keyword evidence="2" id="KW-0472">Membrane</keyword>
<name>A0A2C6KQP0_9APIC</name>
<evidence type="ECO:0008006" key="5">
    <source>
        <dbReference type="Google" id="ProtNLM"/>
    </source>
</evidence>
<dbReference type="GeneID" id="94430724"/>
<evidence type="ECO:0000313" key="3">
    <source>
        <dbReference type="EMBL" id="PHJ18805.1"/>
    </source>
</evidence>
<evidence type="ECO:0000313" key="4">
    <source>
        <dbReference type="Proteomes" id="UP000221165"/>
    </source>
</evidence>
<accession>A0A2C6KQP0</accession>
<keyword evidence="4" id="KW-1185">Reference proteome</keyword>
<feature type="region of interest" description="Disordered" evidence="1">
    <location>
        <begin position="86"/>
        <end position="107"/>
    </location>
</feature>
<protein>
    <recommendedName>
        <fullName evidence="5">Transmembrane protein</fullName>
    </recommendedName>
</protein>
<evidence type="ECO:0000256" key="2">
    <source>
        <dbReference type="SAM" id="Phobius"/>
    </source>
</evidence>
<comment type="caution">
    <text evidence="3">The sequence shown here is derived from an EMBL/GenBank/DDBJ whole genome shotgun (WGS) entry which is preliminary data.</text>
</comment>
<keyword evidence="2" id="KW-1133">Transmembrane helix</keyword>
<reference evidence="3 4" key="1">
    <citation type="journal article" date="2017" name="Int. J. Parasitol.">
        <title>The genome of the protozoan parasite Cystoisospora suis and a reverse vaccinology approach to identify vaccine candidates.</title>
        <authorList>
            <person name="Palmieri N."/>
            <person name="Shrestha A."/>
            <person name="Ruttkowski B."/>
            <person name="Beck T."/>
            <person name="Vogl C."/>
            <person name="Tomley F."/>
            <person name="Blake D.P."/>
            <person name="Joachim A."/>
        </authorList>
    </citation>
    <scope>NUCLEOTIDE SEQUENCE [LARGE SCALE GENOMIC DNA]</scope>
    <source>
        <strain evidence="3 4">Wien I</strain>
    </source>
</reference>